<accession>A0A4Z2IH49</accession>
<proteinExistence type="predicted"/>
<evidence type="ECO:0000256" key="1">
    <source>
        <dbReference type="SAM" id="MobiDB-lite"/>
    </source>
</evidence>
<evidence type="ECO:0000313" key="3">
    <source>
        <dbReference type="Proteomes" id="UP000314294"/>
    </source>
</evidence>
<sequence length="170" mass="19193">MRNTRGAATCKLLVKWIIPHGHHHWTPRWGRCTGHCDWLVLHQHIVFTLSSPTSHLARNTDACPLWVPVACNKPSQGYLDVGENRTNEMWLAVTQPGSTVTLLLRSGRWLLDQQSCIQIKPFALCPVKVREDEKVQELSRPHRSNSKEQLTETSDGELGYPLSQAKAGEP</sequence>
<keyword evidence="3" id="KW-1185">Reference proteome</keyword>
<dbReference type="OrthoDB" id="8955709at2759"/>
<feature type="compositionally biased region" description="Basic and acidic residues" evidence="1">
    <location>
        <begin position="135"/>
        <end position="150"/>
    </location>
</feature>
<reference evidence="2 3" key="1">
    <citation type="submission" date="2019-03" db="EMBL/GenBank/DDBJ databases">
        <title>First draft genome of Liparis tanakae, snailfish: a comprehensive survey of snailfish specific genes.</title>
        <authorList>
            <person name="Kim W."/>
            <person name="Song I."/>
            <person name="Jeong J.-H."/>
            <person name="Kim D."/>
            <person name="Kim S."/>
            <person name="Ryu S."/>
            <person name="Song J.Y."/>
            <person name="Lee S.K."/>
        </authorList>
    </citation>
    <scope>NUCLEOTIDE SEQUENCE [LARGE SCALE GENOMIC DNA]</scope>
    <source>
        <tissue evidence="2">Muscle</tissue>
    </source>
</reference>
<protein>
    <submittedName>
        <fullName evidence="2">Uncharacterized protein</fullName>
    </submittedName>
</protein>
<comment type="caution">
    <text evidence="2">The sequence shown here is derived from an EMBL/GenBank/DDBJ whole genome shotgun (WGS) entry which is preliminary data.</text>
</comment>
<name>A0A4Z2IH49_9TELE</name>
<evidence type="ECO:0000313" key="2">
    <source>
        <dbReference type="EMBL" id="TNN76774.1"/>
    </source>
</evidence>
<dbReference type="Proteomes" id="UP000314294">
    <property type="component" value="Unassembled WGS sequence"/>
</dbReference>
<dbReference type="EMBL" id="SRLO01000090">
    <property type="protein sequence ID" value="TNN76774.1"/>
    <property type="molecule type" value="Genomic_DNA"/>
</dbReference>
<feature type="region of interest" description="Disordered" evidence="1">
    <location>
        <begin position="135"/>
        <end position="170"/>
    </location>
</feature>
<dbReference type="AlphaFoldDB" id="A0A4Z2IH49"/>
<gene>
    <name evidence="2" type="ORF">EYF80_013023</name>
</gene>
<organism evidence="2 3">
    <name type="scientific">Liparis tanakae</name>
    <name type="common">Tanaka's snailfish</name>
    <dbReference type="NCBI Taxonomy" id="230148"/>
    <lineage>
        <taxon>Eukaryota</taxon>
        <taxon>Metazoa</taxon>
        <taxon>Chordata</taxon>
        <taxon>Craniata</taxon>
        <taxon>Vertebrata</taxon>
        <taxon>Euteleostomi</taxon>
        <taxon>Actinopterygii</taxon>
        <taxon>Neopterygii</taxon>
        <taxon>Teleostei</taxon>
        <taxon>Neoteleostei</taxon>
        <taxon>Acanthomorphata</taxon>
        <taxon>Eupercaria</taxon>
        <taxon>Perciformes</taxon>
        <taxon>Cottioidei</taxon>
        <taxon>Cottales</taxon>
        <taxon>Liparidae</taxon>
        <taxon>Liparis</taxon>
    </lineage>
</organism>